<keyword evidence="2" id="KW-1185">Reference proteome</keyword>
<protein>
    <submittedName>
        <fullName evidence="1">XRE family transcriptional regulator</fullName>
    </submittedName>
</protein>
<organism evidence="1 2">
    <name type="scientific">Petralouisia muris</name>
    <dbReference type="NCBI Taxonomy" id="3032872"/>
    <lineage>
        <taxon>Bacteria</taxon>
        <taxon>Bacillati</taxon>
        <taxon>Bacillota</taxon>
        <taxon>Clostridia</taxon>
        <taxon>Lachnospirales</taxon>
        <taxon>Lachnospiraceae</taxon>
        <taxon>Petralouisia</taxon>
    </lineage>
</organism>
<evidence type="ECO:0000313" key="2">
    <source>
        <dbReference type="Proteomes" id="UP000304953"/>
    </source>
</evidence>
<accession>A0AC61RPJ4</accession>
<comment type="caution">
    <text evidence="1">The sequence shown here is derived from an EMBL/GenBank/DDBJ whole genome shotgun (WGS) entry which is preliminary data.</text>
</comment>
<dbReference type="EMBL" id="SRYA01000090">
    <property type="protein sequence ID" value="TGY89448.1"/>
    <property type="molecule type" value="Genomic_DNA"/>
</dbReference>
<gene>
    <name evidence="1" type="ORF">E5329_24930</name>
</gene>
<reference evidence="1" key="1">
    <citation type="submission" date="2019-04" db="EMBL/GenBank/DDBJ databases">
        <title>Microbes associate with the intestines of laboratory mice.</title>
        <authorList>
            <person name="Navarre W."/>
            <person name="Wong E."/>
            <person name="Huang K."/>
            <person name="Tropini C."/>
            <person name="Ng K."/>
            <person name="Yu B."/>
        </authorList>
    </citation>
    <scope>NUCLEOTIDE SEQUENCE</scope>
    <source>
        <strain evidence="1">NM01_1-7b</strain>
    </source>
</reference>
<evidence type="ECO:0000313" key="1">
    <source>
        <dbReference type="EMBL" id="TGY89448.1"/>
    </source>
</evidence>
<proteinExistence type="predicted"/>
<sequence>MNQEKIGKFLKELRKQKGLTQEQIAEKFNVSNRTISRWENGHNMPDLDILIEISDYYEVDLREILNGERKSGNMDKEMKETVLQAADYTNTEAERYNKRVRICNGIAFLLVLAYTIIKDTSLYDNPTVMIGLDIVQGFAVGMLLVGLLYSSRYGARIRAFKHRLIKRRGELPR</sequence>
<dbReference type="Proteomes" id="UP000304953">
    <property type="component" value="Unassembled WGS sequence"/>
</dbReference>
<name>A0AC61RPJ4_9FIRM</name>